<dbReference type="eggNOG" id="ENOG502S1KP">
    <property type="taxonomic scope" value="Eukaryota"/>
</dbReference>
<dbReference type="InterPro" id="IPR052186">
    <property type="entry name" value="Hydantoin_racemase-like"/>
</dbReference>
<dbReference type="Proteomes" id="UP000030651">
    <property type="component" value="Unassembled WGS sequence"/>
</dbReference>
<dbReference type="InParanoid" id="W3WQF0"/>
<accession>W3WQF0</accession>
<dbReference type="GeneID" id="19277324"/>
<gene>
    <name evidence="2" type="ORF">PFICI_12311</name>
</gene>
<dbReference type="AlphaFoldDB" id="W3WQF0"/>
<sequence length="272" mass="28763">MASSSAKSPSLLTVTGKSTRHVNLLLINPNSTQSMTDSCLKSIESTLPQHVTVYGFTCPEPGPSAVEGKVDAVISAADSFRALHPLLRADPKRFDGFLVACFSAHPLIAMLREEYEQPVMGIMEAALYASRMCGESVGIVTTSERSAVMHARSTVEYGFANYSVGCETGHVSVLELESLPRDVVYAGLGAAAQRLVDKGADCICLGCAGMTGMREAVSSAVGMDERKAMVVDGVAIGIHFLTALAQESLGTPKSGVYRSSAAGRARRGQQWL</sequence>
<protein>
    <recommendedName>
        <fullName evidence="4">Hydantoin racemase</fullName>
    </recommendedName>
</protein>
<dbReference type="KEGG" id="pfy:PFICI_12311"/>
<reference evidence="3" key="1">
    <citation type="journal article" date="2015" name="BMC Genomics">
        <title>Genomic and transcriptomic analysis of the endophytic fungus Pestalotiopsis fici reveals its lifestyle and high potential for synthesis of natural products.</title>
        <authorList>
            <person name="Wang X."/>
            <person name="Zhang X."/>
            <person name="Liu L."/>
            <person name="Xiang M."/>
            <person name="Wang W."/>
            <person name="Sun X."/>
            <person name="Che Y."/>
            <person name="Guo L."/>
            <person name="Liu G."/>
            <person name="Guo L."/>
            <person name="Wang C."/>
            <person name="Yin W.B."/>
            <person name="Stadler M."/>
            <person name="Zhang X."/>
            <person name="Liu X."/>
        </authorList>
    </citation>
    <scope>NUCLEOTIDE SEQUENCE [LARGE SCALE GENOMIC DNA]</scope>
    <source>
        <strain evidence="3">W106-1 / CGMCC3.15140</strain>
    </source>
</reference>
<dbReference type="GO" id="GO:0047661">
    <property type="term" value="F:amino-acid racemase activity"/>
    <property type="evidence" value="ECO:0007669"/>
    <property type="project" value="InterPro"/>
</dbReference>
<dbReference type="OMA" id="FEHHCAA"/>
<dbReference type="Pfam" id="PF01177">
    <property type="entry name" value="Asp_Glu_race"/>
    <property type="match status" value="1"/>
</dbReference>
<dbReference type="STRING" id="1229662.W3WQF0"/>
<keyword evidence="3" id="KW-1185">Reference proteome</keyword>
<proteinExistence type="inferred from homology"/>
<dbReference type="Gene3D" id="3.40.50.12500">
    <property type="match status" value="1"/>
</dbReference>
<dbReference type="RefSeq" id="XP_007839083.1">
    <property type="nucleotide sequence ID" value="XM_007840892.1"/>
</dbReference>
<dbReference type="PANTHER" id="PTHR28047">
    <property type="entry name" value="PROTEIN DCG1"/>
    <property type="match status" value="1"/>
</dbReference>
<evidence type="ECO:0000313" key="3">
    <source>
        <dbReference type="Proteomes" id="UP000030651"/>
    </source>
</evidence>
<evidence type="ECO:0000313" key="2">
    <source>
        <dbReference type="EMBL" id="ETS75367.1"/>
    </source>
</evidence>
<dbReference type="HOGENOM" id="CLU_053002_1_0_1"/>
<organism evidence="2 3">
    <name type="scientific">Pestalotiopsis fici (strain W106-1 / CGMCC3.15140)</name>
    <dbReference type="NCBI Taxonomy" id="1229662"/>
    <lineage>
        <taxon>Eukaryota</taxon>
        <taxon>Fungi</taxon>
        <taxon>Dikarya</taxon>
        <taxon>Ascomycota</taxon>
        <taxon>Pezizomycotina</taxon>
        <taxon>Sordariomycetes</taxon>
        <taxon>Xylariomycetidae</taxon>
        <taxon>Amphisphaeriales</taxon>
        <taxon>Sporocadaceae</taxon>
        <taxon>Pestalotiopsis</taxon>
    </lineage>
</organism>
<evidence type="ECO:0008006" key="4">
    <source>
        <dbReference type="Google" id="ProtNLM"/>
    </source>
</evidence>
<dbReference type="InterPro" id="IPR053714">
    <property type="entry name" value="Iso_Racemase_Enz_sf"/>
</dbReference>
<name>W3WQF0_PESFW</name>
<dbReference type="OrthoDB" id="412018at2759"/>
<evidence type="ECO:0000256" key="1">
    <source>
        <dbReference type="ARBA" id="ARBA00038414"/>
    </source>
</evidence>
<dbReference type="EMBL" id="KI912118">
    <property type="protein sequence ID" value="ETS75367.1"/>
    <property type="molecule type" value="Genomic_DNA"/>
</dbReference>
<comment type="similarity">
    <text evidence="1">Belongs to the HyuE racemase family.</text>
</comment>
<dbReference type="InterPro" id="IPR015942">
    <property type="entry name" value="Asp/Glu/hydantoin_racemase"/>
</dbReference>
<dbReference type="PANTHER" id="PTHR28047:SF6">
    <property type="entry name" value="CN HYDROLASE DOMAIN-CONTAINING PROTEIN"/>
    <property type="match status" value="1"/>
</dbReference>